<keyword evidence="1 4" id="KW-0732">Signal</keyword>
<comment type="caution">
    <text evidence="6">The sequence shown here is derived from an EMBL/GenBank/DDBJ whole genome shotgun (WGS) entry which is preliminary data.</text>
</comment>
<dbReference type="SMART" id="SM00856">
    <property type="entry name" value="PMEI"/>
    <property type="match status" value="1"/>
</dbReference>
<evidence type="ECO:0000256" key="2">
    <source>
        <dbReference type="ARBA" id="ARBA00023157"/>
    </source>
</evidence>
<gene>
    <name evidence="6" type="ORF">RND71_026804</name>
</gene>
<keyword evidence="2" id="KW-1015">Disulfide bond</keyword>
<keyword evidence="7" id="KW-1185">Reference proteome</keyword>
<dbReference type="Proteomes" id="UP001291623">
    <property type="component" value="Unassembled WGS sequence"/>
</dbReference>
<evidence type="ECO:0000256" key="1">
    <source>
        <dbReference type="ARBA" id="ARBA00022729"/>
    </source>
</evidence>
<proteinExistence type="inferred from homology"/>
<dbReference type="CDD" id="cd15797">
    <property type="entry name" value="PMEI"/>
    <property type="match status" value="1"/>
</dbReference>
<dbReference type="AlphaFoldDB" id="A0AAE1VBM3"/>
<evidence type="ECO:0000313" key="7">
    <source>
        <dbReference type="Proteomes" id="UP001291623"/>
    </source>
</evidence>
<sequence>MASTSSSSSSSSSLRLSLLLCFVCAFFTSPSTSNPLADLCAKSKNPKFCLSVLYDYQSLNLHVLTETTIKFAEANATATVSKISLLLNQTSDPKLEVIYNLCKTNYNGAVRNLVDAEQYLSIGQYQNLSTAAVIVGQNAFNCETAFNVTPGYFSNITKENDDLQNFSGILVASAELFLGSS</sequence>
<name>A0AAE1VBM3_9SOLA</name>
<dbReference type="PANTHER" id="PTHR36710">
    <property type="entry name" value="PECTINESTERASE INHIBITOR-LIKE"/>
    <property type="match status" value="1"/>
</dbReference>
<dbReference type="InterPro" id="IPR006501">
    <property type="entry name" value="Pectinesterase_inhib_dom"/>
</dbReference>
<feature type="domain" description="Pectinesterase inhibitor" evidence="5">
    <location>
        <begin position="31"/>
        <end position="173"/>
    </location>
</feature>
<dbReference type="InterPro" id="IPR035513">
    <property type="entry name" value="Invertase/methylesterase_inhib"/>
</dbReference>
<evidence type="ECO:0000313" key="6">
    <source>
        <dbReference type="EMBL" id="KAK4354610.1"/>
    </source>
</evidence>
<feature type="signal peptide" evidence="4">
    <location>
        <begin position="1"/>
        <end position="33"/>
    </location>
</feature>
<accession>A0AAE1VBM3</accession>
<organism evidence="6 7">
    <name type="scientific">Anisodus tanguticus</name>
    <dbReference type="NCBI Taxonomy" id="243964"/>
    <lineage>
        <taxon>Eukaryota</taxon>
        <taxon>Viridiplantae</taxon>
        <taxon>Streptophyta</taxon>
        <taxon>Embryophyta</taxon>
        <taxon>Tracheophyta</taxon>
        <taxon>Spermatophyta</taxon>
        <taxon>Magnoliopsida</taxon>
        <taxon>eudicotyledons</taxon>
        <taxon>Gunneridae</taxon>
        <taxon>Pentapetalae</taxon>
        <taxon>asterids</taxon>
        <taxon>lamiids</taxon>
        <taxon>Solanales</taxon>
        <taxon>Solanaceae</taxon>
        <taxon>Solanoideae</taxon>
        <taxon>Hyoscyameae</taxon>
        <taxon>Anisodus</taxon>
    </lineage>
</organism>
<dbReference type="InterPro" id="IPR034086">
    <property type="entry name" value="PMEI_plant"/>
</dbReference>
<evidence type="ECO:0000259" key="5">
    <source>
        <dbReference type="SMART" id="SM00856"/>
    </source>
</evidence>
<dbReference type="Gene3D" id="1.20.140.40">
    <property type="entry name" value="Invertase/pectin methylesterase inhibitor family protein"/>
    <property type="match status" value="1"/>
</dbReference>
<dbReference type="Pfam" id="PF04043">
    <property type="entry name" value="PMEI"/>
    <property type="match status" value="1"/>
</dbReference>
<dbReference type="PANTHER" id="PTHR36710:SF8">
    <property type="entry name" value="PECTINESTERASE INHIBITOR-LIKE"/>
    <property type="match status" value="1"/>
</dbReference>
<comment type="similarity">
    <text evidence="3">Belongs to the PMEI family.</text>
</comment>
<dbReference type="InterPro" id="IPR052421">
    <property type="entry name" value="PCW_Enzyme_Inhibitor"/>
</dbReference>
<evidence type="ECO:0000256" key="3">
    <source>
        <dbReference type="ARBA" id="ARBA00038471"/>
    </source>
</evidence>
<dbReference type="EMBL" id="JAVYJV010000014">
    <property type="protein sequence ID" value="KAK4354610.1"/>
    <property type="molecule type" value="Genomic_DNA"/>
</dbReference>
<reference evidence="6" key="1">
    <citation type="submission" date="2023-12" db="EMBL/GenBank/DDBJ databases">
        <title>Genome assembly of Anisodus tanguticus.</title>
        <authorList>
            <person name="Wang Y.-J."/>
        </authorList>
    </citation>
    <scope>NUCLEOTIDE SEQUENCE</scope>
    <source>
        <strain evidence="6">KB-2021</strain>
        <tissue evidence="6">Leaf</tissue>
    </source>
</reference>
<protein>
    <recommendedName>
        <fullName evidence="5">Pectinesterase inhibitor domain-containing protein</fullName>
    </recommendedName>
</protein>
<dbReference type="GO" id="GO:0046910">
    <property type="term" value="F:pectinesterase inhibitor activity"/>
    <property type="evidence" value="ECO:0007669"/>
    <property type="project" value="InterPro"/>
</dbReference>
<dbReference type="NCBIfam" id="TIGR01614">
    <property type="entry name" value="PME_inhib"/>
    <property type="match status" value="1"/>
</dbReference>
<dbReference type="SUPFAM" id="SSF101148">
    <property type="entry name" value="Plant invertase/pectin methylesterase inhibitor"/>
    <property type="match status" value="1"/>
</dbReference>
<feature type="chain" id="PRO_5042026913" description="Pectinesterase inhibitor domain-containing protein" evidence="4">
    <location>
        <begin position="34"/>
        <end position="181"/>
    </location>
</feature>
<evidence type="ECO:0000256" key="4">
    <source>
        <dbReference type="SAM" id="SignalP"/>
    </source>
</evidence>